<protein>
    <submittedName>
        <fullName evidence="4">Caprin-2</fullName>
    </submittedName>
</protein>
<comment type="subcellular location">
    <subcellularLocation>
        <location evidence="1">Secreted</location>
    </subcellularLocation>
</comment>
<evidence type="ECO:0000256" key="2">
    <source>
        <dbReference type="ARBA" id="ARBA00022525"/>
    </source>
</evidence>
<dbReference type="InterPro" id="IPR008983">
    <property type="entry name" value="Tumour_necrosis_fac-like_dom"/>
</dbReference>
<dbReference type="PANTHER" id="PTHR22923">
    <property type="entry name" value="CEREBELLIN-RELATED"/>
    <property type="match status" value="1"/>
</dbReference>
<dbReference type="SMART" id="SM00110">
    <property type="entry name" value="C1Q"/>
    <property type="match status" value="1"/>
</dbReference>
<dbReference type="EMBL" id="JH819092">
    <property type="protein sequence ID" value="EKC18940.1"/>
    <property type="molecule type" value="Genomic_DNA"/>
</dbReference>
<dbReference type="HOGENOM" id="CLU_001074_8_3_1"/>
<reference evidence="4" key="1">
    <citation type="journal article" date="2012" name="Nature">
        <title>The oyster genome reveals stress adaptation and complexity of shell formation.</title>
        <authorList>
            <person name="Zhang G."/>
            <person name="Fang X."/>
            <person name="Guo X."/>
            <person name="Li L."/>
            <person name="Luo R."/>
            <person name="Xu F."/>
            <person name="Yang P."/>
            <person name="Zhang L."/>
            <person name="Wang X."/>
            <person name="Qi H."/>
            <person name="Xiong Z."/>
            <person name="Que H."/>
            <person name="Xie Y."/>
            <person name="Holland P.W."/>
            <person name="Paps J."/>
            <person name="Zhu Y."/>
            <person name="Wu F."/>
            <person name="Chen Y."/>
            <person name="Wang J."/>
            <person name="Peng C."/>
            <person name="Meng J."/>
            <person name="Yang L."/>
            <person name="Liu J."/>
            <person name="Wen B."/>
            <person name="Zhang N."/>
            <person name="Huang Z."/>
            <person name="Zhu Q."/>
            <person name="Feng Y."/>
            <person name="Mount A."/>
            <person name="Hedgecock D."/>
            <person name="Xu Z."/>
            <person name="Liu Y."/>
            <person name="Domazet-Loso T."/>
            <person name="Du Y."/>
            <person name="Sun X."/>
            <person name="Zhang S."/>
            <person name="Liu B."/>
            <person name="Cheng P."/>
            <person name="Jiang X."/>
            <person name="Li J."/>
            <person name="Fan D."/>
            <person name="Wang W."/>
            <person name="Fu W."/>
            <person name="Wang T."/>
            <person name="Wang B."/>
            <person name="Zhang J."/>
            <person name="Peng Z."/>
            <person name="Li Y."/>
            <person name="Li N."/>
            <person name="Wang J."/>
            <person name="Chen M."/>
            <person name="He Y."/>
            <person name="Tan F."/>
            <person name="Song X."/>
            <person name="Zheng Q."/>
            <person name="Huang R."/>
            <person name="Yang H."/>
            <person name="Du X."/>
            <person name="Chen L."/>
            <person name="Yang M."/>
            <person name="Gaffney P.M."/>
            <person name="Wang S."/>
            <person name="Luo L."/>
            <person name="She Z."/>
            <person name="Ming Y."/>
            <person name="Huang W."/>
            <person name="Zhang S."/>
            <person name="Huang B."/>
            <person name="Zhang Y."/>
            <person name="Qu T."/>
            <person name="Ni P."/>
            <person name="Miao G."/>
            <person name="Wang J."/>
            <person name="Wang Q."/>
            <person name="Steinberg C.E."/>
            <person name="Wang H."/>
            <person name="Li N."/>
            <person name="Qian L."/>
            <person name="Zhang G."/>
            <person name="Li Y."/>
            <person name="Yang H."/>
            <person name="Liu X."/>
            <person name="Wang J."/>
            <person name="Yin Y."/>
            <person name="Wang J."/>
        </authorList>
    </citation>
    <scope>NUCLEOTIDE SEQUENCE [LARGE SCALE GENOMIC DNA]</scope>
    <source>
        <strain evidence="4">05x7-T-G4-1.051#20</strain>
    </source>
</reference>
<gene>
    <name evidence="4" type="ORF">CGI_10010226</name>
</gene>
<dbReference type="InterPro" id="IPR001073">
    <property type="entry name" value="C1q_dom"/>
</dbReference>
<dbReference type="GO" id="GO:0005576">
    <property type="term" value="C:extracellular region"/>
    <property type="evidence" value="ECO:0007669"/>
    <property type="project" value="UniProtKB-SubCell"/>
</dbReference>
<evidence type="ECO:0000313" key="4">
    <source>
        <dbReference type="EMBL" id="EKC18940.1"/>
    </source>
</evidence>
<dbReference type="InParanoid" id="K1PR94"/>
<accession>K1PR94</accession>
<keyword evidence="3" id="KW-0732">Signal</keyword>
<dbReference type="Pfam" id="PF00386">
    <property type="entry name" value="C1q"/>
    <property type="match status" value="1"/>
</dbReference>
<sequence>MSKPEPTPSNHYSLIFDVLKTNLGNGYNKFSGTFVAPFAGAYVFTWTINTNPNGAHWINLMVNNAIVGGNLCDTQGTGSFDSDSNTVVVVLSQGDSVNLRTTYQSRTDIYADSHAFTTFAGWRL</sequence>
<dbReference type="PANTHER" id="PTHR22923:SF116">
    <property type="entry name" value="C1Q DOMAIN-CONTAINING PROTEIN"/>
    <property type="match status" value="1"/>
</dbReference>
<evidence type="ECO:0000256" key="3">
    <source>
        <dbReference type="ARBA" id="ARBA00022729"/>
    </source>
</evidence>
<dbReference type="PROSITE" id="PS50871">
    <property type="entry name" value="C1Q"/>
    <property type="match status" value="1"/>
</dbReference>
<dbReference type="InterPro" id="IPR050822">
    <property type="entry name" value="Cerebellin_Synaptic_Org"/>
</dbReference>
<organism evidence="4">
    <name type="scientific">Magallana gigas</name>
    <name type="common">Pacific oyster</name>
    <name type="synonym">Crassostrea gigas</name>
    <dbReference type="NCBI Taxonomy" id="29159"/>
    <lineage>
        <taxon>Eukaryota</taxon>
        <taxon>Metazoa</taxon>
        <taxon>Spiralia</taxon>
        <taxon>Lophotrochozoa</taxon>
        <taxon>Mollusca</taxon>
        <taxon>Bivalvia</taxon>
        <taxon>Autobranchia</taxon>
        <taxon>Pteriomorphia</taxon>
        <taxon>Ostreida</taxon>
        <taxon>Ostreoidea</taxon>
        <taxon>Ostreidae</taxon>
        <taxon>Magallana</taxon>
    </lineage>
</organism>
<name>K1PR94_MAGGI</name>
<evidence type="ECO:0000256" key="1">
    <source>
        <dbReference type="ARBA" id="ARBA00004613"/>
    </source>
</evidence>
<dbReference type="Gene3D" id="2.60.120.40">
    <property type="match status" value="1"/>
</dbReference>
<keyword evidence="2" id="KW-0964">Secreted</keyword>
<dbReference type="PRINTS" id="PR00007">
    <property type="entry name" value="COMPLEMNTC1Q"/>
</dbReference>
<dbReference type="SUPFAM" id="SSF49842">
    <property type="entry name" value="TNF-like"/>
    <property type="match status" value="1"/>
</dbReference>
<proteinExistence type="predicted"/>
<dbReference type="AlphaFoldDB" id="K1PR94"/>